<dbReference type="InterPro" id="IPR020846">
    <property type="entry name" value="MFS_dom"/>
</dbReference>
<dbReference type="InterPro" id="IPR036259">
    <property type="entry name" value="MFS_trans_sf"/>
</dbReference>
<organism evidence="7 8">
    <name type="scientific">Rhodococcus artemisiae</name>
    <dbReference type="NCBI Taxonomy" id="714159"/>
    <lineage>
        <taxon>Bacteria</taxon>
        <taxon>Bacillati</taxon>
        <taxon>Actinomycetota</taxon>
        <taxon>Actinomycetes</taxon>
        <taxon>Mycobacteriales</taxon>
        <taxon>Nocardiaceae</taxon>
        <taxon>Rhodococcus</taxon>
    </lineage>
</organism>
<dbReference type="EMBL" id="JAUTXY010000004">
    <property type="protein sequence ID" value="MEE2058287.1"/>
    <property type="molecule type" value="Genomic_DNA"/>
</dbReference>
<evidence type="ECO:0000256" key="1">
    <source>
        <dbReference type="ARBA" id="ARBA00004651"/>
    </source>
</evidence>
<sequence>MTLALRRAPARRRAPEVVVCAAAGFTTLLDSSVLNIGLPALRSALDAEGAEVQWIFAAYSLTFGLALVPAGRLGDVYGRRRLLLAGMLLFATMGVCSAVAPGPWTVIVARFGQGLGAGMISAQVLGIIAERFTGSDRAKALAAYSTAGGLAGLCGPLTGGVILSIAPDAVGWRLLLLLNVPFAVLTLLLTVRYLEPDHRESGTRTGIDIGGLFLLAVITALLMFPVVADVPPQVVGSSIVGAGLAIAGFFWWEKRFATRFGNPVLIPALTRSGGYLLGTLVAMFWFGAVVSLNAVVGLYLIEGLGYPALYAAVVMSAGSLAMAVASSGGWRIVARVGRGAVAVAVLVELAVIGGYIGAAQLAAPIAVFVALAVVSGLTGGMVDAPNRVLTLESSPPGGHGVAAGFLQLSQRLSATVTIAAVSGLYLSALSTDPADFAGAATAGLIVCGVMIALSLVLAVADGRRRAASSS</sequence>
<reference evidence="7 8" key="1">
    <citation type="submission" date="2023-07" db="EMBL/GenBank/DDBJ databases">
        <authorList>
            <person name="Girao M."/>
            <person name="Carvalho M.F."/>
        </authorList>
    </citation>
    <scope>NUCLEOTIDE SEQUENCE [LARGE SCALE GENOMIC DNA]</scope>
    <source>
        <strain evidence="7 8">YIM65754</strain>
    </source>
</reference>
<dbReference type="RefSeq" id="WP_330133506.1">
    <property type="nucleotide sequence ID" value="NZ_JAUTXY010000004.1"/>
</dbReference>
<feature type="transmembrane region" description="Helical" evidence="5">
    <location>
        <begin position="362"/>
        <end position="382"/>
    </location>
</feature>
<keyword evidence="3 5" id="KW-1133">Transmembrane helix</keyword>
<dbReference type="Gene3D" id="1.20.1250.20">
    <property type="entry name" value="MFS general substrate transporter like domains"/>
    <property type="match status" value="1"/>
</dbReference>
<dbReference type="SUPFAM" id="SSF103473">
    <property type="entry name" value="MFS general substrate transporter"/>
    <property type="match status" value="1"/>
</dbReference>
<feature type="transmembrane region" description="Helical" evidence="5">
    <location>
        <begin position="172"/>
        <end position="194"/>
    </location>
</feature>
<dbReference type="Proteomes" id="UP001336020">
    <property type="component" value="Unassembled WGS sequence"/>
</dbReference>
<feature type="transmembrane region" description="Helical" evidence="5">
    <location>
        <begin position="307"/>
        <end position="324"/>
    </location>
</feature>
<dbReference type="PANTHER" id="PTHR42718:SF39">
    <property type="entry name" value="ACTINORHODIN TRANSPORTER-RELATED"/>
    <property type="match status" value="1"/>
</dbReference>
<gene>
    <name evidence="7" type="ORF">Q7514_12220</name>
</gene>
<feature type="domain" description="Major facilitator superfamily (MFS) profile" evidence="6">
    <location>
        <begin position="16"/>
        <end position="466"/>
    </location>
</feature>
<feature type="transmembrane region" description="Helical" evidence="5">
    <location>
        <begin position="234"/>
        <end position="252"/>
    </location>
</feature>
<keyword evidence="4 5" id="KW-0472">Membrane</keyword>
<comment type="caution">
    <text evidence="7">The sequence shown here is derived from an EMBL/GenBank/DDBJ whole genome shotgun (WGS) entry which is preliminary data.</text>
</comment>
<dbReference type="PANTHER" id="PTHR42718">
    <property type="entry name" value="MAJOR FACILITATOR SUPERFAMILY MULTIDRUG TRANSPORTER MFSC"/>
    <property type="match status" value="1"/>
</dbReference>
<feature type="transmembrane region" description="Helical" evidence="5">
    <location>
        <begin position="51"/>
        <end position="70"/>
    </location>
</feature>
<feature type="transmembrane region" description="Helical" evidence="5">
    <location>
        <begin position="436"/>
        <end position="460"/>
    </location>
</feature>
<proteinExistence type="predicted"/>
<evidence type="ECO:0000256" key="5">
    <source>
        <dbReference type="SAM" id="Phobius"/>
    </source>
</evidence>
<dbReference type="CDD" id="cd17321">
    <property type="entry name" value="MFS_MMR_MDR_like"/>
    <property type="match status" value="1"/>
</dbReference>
<feature type="transmembrane region" description="Helical" evidence="5">
    <location>
        <begin position="206"/>
        <end position="228"/>
    </location>
</feature>
<evidence type="ECO:0000256" key="3">
    <source>
        <dbReference type="ARBA" id="ARBA00022989"/>
    </source>
</evidence>
<comment type="subcellular location">
    <subcellularLocation>
        <location evidence="1">Cell membrane</location>
        <topology evidence="1">Multi-pass membrane protein</topology>
    </subcellularLocation>
</comment>
<dbReference type="PROSITE" id="PS50850">
    <property type="entry name" value="MFS"/>
    <property type="match status" value="1"/>
</dbReference>
<evidence type="ECO:0000313" key="8">
    <source>
        <dbReference type="Proteomes" id="UP001336020"/>
    </source>
</evidence>
<evidence type="ECO:0000256" key="2">
    <source>
        <dbReference type="ARBA" id="ARBA00022692"/>
    </source>
</evidence>
<evidence type="ECO:0000259" key="6">
    <source>
        <dbReference type="PROSITE" id="PS50850"/>
    </source>
</evidence>
<evidence type="ECO:0000313" key="7">
    <source>
        <dbReference type="EMBL" id="MEE2058287.1"/>
    </source>
</evidence>
<name>A0ABU7LBJ6_9NOCA</name>
<evidence type="ECO:0000256" key="4">
    <source>
        <dbReference type="ARBA" id="ARBA00023136"/>
    </source>
</evidence>
<keyword evidence="2 5" id="KW-0812">Transmembrane</keyword>
<feature type="transmembrane region" description="Helical" evidence="5">
    <location>
        <begin position="107"/>
        <end position="129"/>
    </location>
</feature>
<feature type="transmembrane region" description="Helical" evidence="5">
    <location>
        <begin position="273"/>
        <end position="301"/>
    </location>
</feature>
<keyword evidence="8" id="KW-1185">Reference proteome</keyword>
<feature type="transmembrane region" description="Helical" evidence="5">
    <location>
        <begin position="82"/>
        <end position="101"/>
    </location>
</feature>
<feature type="transmembrane region" description="Helical" evidence="5">
    <location>
        <begin position="141"/>
        <end position="166"/>
    </location>
</feature>
<protein>
    <submittedName>
        <fullName evidence="7">MFS transporter</fullName>
    </submittedName>
</protein>
<dbReference type="Pfam" id="PF07690">
    <property type="entry name" value="MFS_1"/>
    <property type="match status" value="1"/>
</dbReference>
<accession>A0ABU7LBJ6</accession>
<dbReference type="InterPro" id="IPR011701">
    <property type="entry name" value="MFS"/>
</dbReference>
<dbReference type="PRINTS" id="PR01036">
    <property type="entry name" value="TCRTETB"/>
</dbReference>